<protein>
    <submittedName>
        <fullName evidence="5">Glycine cleavage H-protein</fullName>
    </submittedName>
</protein>
<dbReference type="GO" id="GO:0005829">
    <property type="term" value="C:cytosol"/>
    <property type="evidence" value="ECO:0007669"/>
    <property type="project" value="TreeGrafter"/>
</dbReference>
<comment type="similarity">
    <text evidence="2">Belongs to the GcvH family.</text>
</comment>
<dbReference type="RefSeq" id="WP_013259830.1">
    <property type="nucleotide sequence ID" value="NC_014365.1"/>
</dbReference>
<evidence type="ECO:0000259" key="4">
    <source>
        <dbReference type="PROSITE" id="PS50968"/>
    </source>
</evidence>
<dbReference type="InterPro" id="IPR033753">
    <property type="entry name" value="GCV_H/Fam206"/>
</dbReference>
<dbReference type="PANTHER" id="PTHR11715">
    <property type="entry name" value="GLYCINE CLEAVAGE SYSTEM H PROTEIN"/>
    <property type="match status" value="1"/>
</dbReference>
<dbReference type="GO" id="GO:0005960">
    <property type="term" value="C:glycine cleavage complex"/>
    <property type="evidence" value="ECO:0007669"/>
    <property type="project" value="InterPro"/>
</dbReference>
<evidence type="ECO:0000256" key="1">
    <source>
        <dbReference type="ARBA" id="ARBA00001938"/>
    </source>
</evidence>
<dbReference type="KEGG" id="dbr:Deba_3040"/>
<evidence type="ECO:0000256" key="2">
    <source>
        <dbReference type="ARBA" id="ARBA00009249"/>
    </source>
</evidence>
<dbReference type="InterPro" id="IPR003016">
    <property type="entry name" value="2-oxoA_DH_lipoyl-BS"/>
</dbReference>
<keyword evidence="3" id="KW-0450">Lipoyl</keyword>
<dbReference type="PANTHER" id="PTHR11715:SF3">
    <property type="entry name" value="GLYCINE CLEAVAGE SYSTEM H PROTEIN-RELATED"/>
    <property type="match status" value="1"/>
</dbReference>
<evidence type="ECO:0000313" key="6">
    <source>
        <dbReference type="Proteomes" id="UP000009047"/>
    </source>
</evidence>
<dbReference type="GO" id="GO:0009249">
    <property type="term" value="P:protein lipoylation"/>
    <property type="evidence" value="ECO:0007669"/>
    <property type="project" value="TreeGrafter"/>
</dbReference>
<dbReference type="SUPFAM" id="SSF51230">
    <property type="entry name" value="Single hybrid motif"/>
    <property type="match status" value="1"/>
</dbReference>
<gene>
    <name evidence="5" type="ordered locus">Deba_3040</name>
</gene>
<dbReference type="eggNOG" id="COG0509">
    <property type="taxonomic scope" value="Bacteria"/>
</dbReference>
<dbReference type="PROSITE" id="PS50968">
    <property type="entry name" value="BIOTINYL_LIPOYL"/>
    <property type="match status" value="1"/>
</dbReference>
<dbReference type="InterPro" id="IPR002930">
    <property type="entry name" value="GCV_H"/>
</dbReference>
<dbReference type="CDD" id="cd06848">
    <property type="entry name" value="GCS_H"/>
    <property type="match status" value="1"/>
</dbReference>
<dbReference type="InterPro" id="IPR011053">
    <property type="entry name" value="Single_hybrid_motif"/>
</dbReference>
<dbReference type="HOGENOM" id="CLU_097408_2_2_7"/>
<organism evidence="5 6">
    <name type="scientific">Desulfarculus baarsii (strain ATCC 33931 / DSM 2075 / LMG 7858 / VKM B-1802 / 2st14)</name>
    <dbReference type="NCBI Taxonomy" id="644282"/>
    <lineage>
        <taxon>Bacteria</taxon>
        <taxon>Pseudomonadati</taxon>
        <taxon>Thermodesulfobacteriota</taxon>
        <taxon>Desulfarculia</taxon>
        <taxon>Desulfarculales</taxon>
        <taxon>Desulfarculaceae</taxon>
        <taxon>Desulfarculus</taxon>
    </lineage>
</organism>
<evidence type="ECO:0000313" key="5">
    <source>
        <dbReference type="EMBL" id="ADK86393.1"/>
    </source>
</evidence>
<dbReference type="GO" id="GO:0019464">
    <property type="term" value="P:glycine decarboxylation via glycine cleavage system"/>
    <property type="evidence" value="ECO:0007669"/>
    <property type="project" value="InterPro"/>
</dbReference>
<dbReference type="InterPro" id="IPR000089">
    <property type="entry name" value="Biotin_lipoyl"/>
</dbReference>
<reference evidence="5 6" key="1">
    <citation type="journal article" date="2010" name="Stand. Genomic Sci.">
        <title>Complete genome sequence of Desulfarculus baarsii type strain (2st14).</title>
        <authorList>
            <person name="Sun H."/>
            <person name="Spring S."/>
            <person name="Lapidus A."/>
            <person name="Davenport K."/>
            <person name="Del Rio T.G."/>
            <person name="Tice H."/>
            <person name="Nolan M."/>
            <person name="Copeland A."/>
            <person name="Cheng J.F."/>
            <person name="Lucas S."/>
            <person name="Tapia R."/>
            <person name="Goodwin L."/>
            <person name="Pitluck S."/>
            <person name="Ivanova N."/>
            <person name="Pagani I."/>
            <person name="Mavromatis K."/>
            <person name="Ovchinnikova G."/>
            <person name="Pati A."/>
            <person name="Chen A."/>
            <person name="Palaniappan K."/>
            <person name="Hauser L."/>
            <person name="Chang Y.J."/>
            <person name="Jeffries C.D."/>
            <person name="Detter J.C."/>
            <person name="Han C."/>
            <person name="Rohde M."/>
            <person name="Brambilla E."/>
            <person name="Goker M."/>
            <person name="Woyke T."/>
            <person name="Bristow J."/>
            <person name="Eisen J.A."/>
            <person name="Markowitz V."/>
            <person name="Hugenholtz P."/>
            <person name="Kyrpides N.C."/>
            <person name="Klenk H.P."/>
            <person name="Land M."/>
        </authorList>
    </citation>
    <scope>NUCLEOTIDE SEQUENCE [LARGE SCALE GENOMIC DNA]</scope>
    <source>
        <strain evidence="6">ATCC 33931 / DSM 2075 / LMG 7858 / VKM B-1802 / 2st14</strain>
    </source>
</reference>
<dbReference type="AlphaFoldDB" id="E1QLF8"/>
<name>E1QLF8_DESB2</name>
<comment type="cofactor">
    <cofactor evidence="1">
        <name>(R)-lipoate</name>
        <dbReference type="ChEBI" id="CHEBI:83088"/>
    </cofactor>
</comment>
<dbReference type="Pfam" id="PF01597">
    <property type="entry name" value="GCV_H"/>
    <property type="match status" value="1"/>
</dbReference>
<keyword evidence="6" id="KW-1185">Reference proteome</keyword>
<feature type="domain" description="Lipoyl-binding" evidence="4">
    <location>
        <begin position="28"/>
        <end position="108"/>
    </location>
</feature>
<evidence type="ECO:0000256" key="3">
    <source>
        <dbReference type="ARBA" id="ARBA00022823"/>
    </source>
</evidence>
<dbReference type="EMBL" id="CP002085">
    <property type="protein sequence ID" value="ADK86393.1"/>
    <property type="molecule type" value="Genomic_DNA"/>
</dbReference>
<sequence>MNINGYDFPDELHYDRNHQWLRLEGELAATGLDAYTADQAGEIAFVDLPRPGLSVAQGQTLGSVESGKWVGRIVAPISGVVRQVNQALADDPRPINADPYGQWLCRIAPSALEAELPGLLRGPALRDFISAELARLDDCPAFPA</sequence>
<dbReference type="STRING" id="644282.Deba_3040"/>
<proteinExistence type="inferred from homology"/>
<dbReference type="PROSITE" id="PS00189">
    <property type="entry name" value="LIPOYL"/>
    <property type="match status" value="1"/>
</dbReference>
<dbReference type="Gene3D" id="2.40.50.100">
    <property type="match status" value="1"/>
</dbReference>
<dbReference type="Proteomes" id="UP000009047">
    <property type="component" value="Chromosome"/>
</dbReference>
<accession>E1QLF8</accession>